<dbReference type="InterPro" id="IPR051813">
    <property type="entry name" value="HepT_RNase_toxin"/>
</dbReference>
<name>A0A1M4UAQ4_9BACT</name>
<evidence type="ECO:0000313" key="7">
    <source>
        <dbReference type="Proteomes" id="UP000184076"/>
    </source>
</evidence>
<dbReference type="GO" id="GO:0016787">
    <property type="term" value="F:hydrolase activity"/>
    <property type="evidence" value="ECO:0007669"/>
    <property type="project" value="UniProtKB-KW"/>
</dbReference>
<proteinExistence type="predicted"/>
<dbReference type="AlphaFoldDB" id="A0A1M4UAQ4"/>
<sequence length="101" mass="11597">MSPRKWQVRLEDMLDAVRKIEAYVLGLTHEDFIQDEKTQDAVIRQLIVLGEAACRLPDELIADTPQIPWYEIPGMRNILVHEYFGPELDGSFSWTGPEGRA</sequence>
<dbReference type="PANTHER" id="PTHR34139">
    <property type="entry name" value="UPF0331 PROTEIN MJ0127"/>
    <property type="match status" value="1"/>
</dbReference>
<keyword evidence="3" id="KW-0540">Nuclease</keyword>
<protein>
    <submittedName>
        <fullName evidence="6">Uncharacterized conserved protein, contains HEPN domain</fullName>
    </submittedName>
</protein>
<gene>
    <name evidence="6" type="ORF">SAMN02745206_00426</name>
</gene>
<organism evidence="6 7">
    <name type="scientific">Desulfacinum infernum DSM 9756</name>
    <dbReference type="NCBI Taxonomy" id="1121391"/>
    <lineage>
        <taxon>Bacteria</taxon>
        <taxon>Pseudomonadati</taxon>
        <taxon>Thermodesulfobacteriota</taxon>
        <taxon>Syntrophobacteria</taxon>
        <taxon>Syntrophobacterales</taxon>
        <taxon>Syntrophobacteraceae</taxon>
        <taxon>Desulfacinum</taxon>
    </lineage>
</organism>
<evidence type="ECO:0000256" key="5">
    <source>
        <dbReference type="ARBA" id="ARBA00022801"/>
    </source>
</evidence>
<evidence type="ECO:0000256" key="2">
    <source>
        <dbReference type="ARBA" id="ARBA00022649"/>
    </source>
</evidence>
<keyword evidence="5" id="KW-0378">Hydrolase</keyword>
<reference evidence="7" key="1">
    <citation type="submission" date="2016-11" db="EMBL/GenBank/DDBJ databases">
        <authorList>
            <person name="Varghese N."/>
            <person name="Submissions S."/>
        </authorList>
    </citation>
    <scope>NUCLEOTIDE SEQUENCE [LARGE SCALE GENOMIC DNA]</scope>
    <source>
        <strain evidence="7">DSM 9756</strain>
    </source>
</reference>
<keyword evidence="7" id="KW-1185">Reference proteome</keyword>
<dbReference type="GO" id="GO:0004540">
    <property type="term" value="F:RNA nuclease activity"/>
    <property type="evidence" value="ECO:0007669"/>
    <property type="project" value="InterPro"/>
</dbReference>
<dbReference type="GO" id="GO:0000166">
    <property type="term" value="F:nucleotide binding"/>
    <property type="evidence" value="ECO:0007669"/>
    <property type="project" value="UniProtKB-KW"/>
</dbReference>
<keyword evidence="2" id="KW-1277">Toxin-antitoxin system</keyword>
<dbReference type="GO" id="GO:0110001">
    <property type="term" value="C:toxin-antitoxin complex"/>
    <property type="evidence" value="ECO:0007669"/>
    <property type="project" value="InterPro"/>
</dbReference>
<evidence type="ECO:0000256" key="3">
    <source>
        <dbReference type="ARBA" id="ARBA00022722"/>
    </source>
</evidence>
<evidence type="ECO:0000256" key="1">
    <source>
        <dbReference type="ARBA" id="ARBA00022553"/>
    </source>
</evidence>
<dbReference type="EMBL" id="FQVB01000005">
    <property type="protein sequence ID" value="SHE53716.1"/>
    <property type="molecule type" value="Genomic_DNA"/>
</dbReference>
<dbReference type="PANTHER" id="PTHR34139:SF1">
    <property type="entry name" value="RNASE MJ1380-RELATED"/>
    <property type="match status" value="1"/>
</dbReference>
<dbReference type="STRING" id="1121391.SAMN02745206_00426"/>
<accession>A0A1M4UAQ4</accession>
<dbReference type="InterPro" id="IPR008201">
    <property type="entry name" value="HepT-like"/>
</dbReference>
<dbReference type="Pfam" id="PF01934">
    <property type="entry name" value="HepT-like"/>
    <property type="match status" value="1"/>
</dbReference>
<dbReference type="RefSeq" id="WP_073036530.1">
    <property type="nucleotide sequence ID" value="NZ_FQVB01000005.1"/>
</dbReference>
<keyword evidence="1" id="KW-0597">Phosphoprotein</keyword>
<keyword evidence="4" id="KW-0547">Nucleotide-binding</keyword>
<dbReference type="Proteomes" id="UP000184076">
    <property type="component" value="Unassembled WGS sequence"/>
</dbReference>
<evidence type="ECO:0000256" key="4">
    <source>
        <dbReference type="ARBA" id="ARBA00022741"/>
    </source>
</evidence>
<evidence type="ECO:0000313" key="6">
    <source>
        <dbReference type="EMBL" id="SHE53716.1"/>
    </source>
</evidence>